<accession>A0AAV3QKM0</accession>
<comment type="caution">
    <text evidence="1">The sequence shown here is derived from an EMBL/GenBank/DDBJ whole genome shotgun (WGS) entry which is preliminary data.</text>
</comment>
<name>A0AAV3QKM0_LITER</name>
<organism evidence="1 2">
    <name type="scientific">Lithospermum erythrorhizon</name>
    <name type="common">Purple gromwell</name>
    <name type="synonym">Lithospermum officinale var. erythrorhizon</name>
    <dbReference type="NCBI Taxonomy" id="34254"/>
    <lineage>
        <taxon>Eukaryota</taxon>
        <taxon>Viridiplantae</taxon>
        <taxon>Streptophyta</taxon>
        <taxon>Embryophyta</taxon>
        <taxon>Tracheophyta</taxon>
        <taxon>Spermatophyta</taxon>
        <taxon>Magnoliopsida</taxon>
        <taxon>eudicotyledons</taxon>
        <taxon>Gunneridae</taxon>
        <taxon>Pentapetalae</taxon>
        <taxon>asterids</taxon>
        <taxon>lamiids</taxon>
        <taxon>Boraginales</taxon>
        <taxon>Boraginaceae</taxon>
        <taxon>Boraginoideae</taxon>
        <taxon>Lithospermeae</taxon>
        <taxon>Lithospermum</taxon>
    </lineage>
</organism>
<evidence type="ECO:0000313" key="2">
    <source>
        <dbReference type="Proteomes" id="UP001454036"/>
    </source>
</evidence>
<evidence type="ECO:0008006" key="3">
    <source>
        <dbReference type="Google" id="ProtNLM"/>
    </source>
</evidence>
<reference evidence="1 2" key="1">
    <citation type="submission" date="2024-01" db="EMBL/GenBank/DDBJ databases">
        <title>The complete chloroplast genome sequence of Lithospermum erythrorhizon: insights into the phylogenetic relationship among Boraginaceae species and the maternal lineages of purple gromwells.</title>
        <authorList>
            <person name="Okada T."/>
            <person name="Watanabe K."/>
        </authorList>
    </citation>
    <scope>NUCLEOTIDE SEQUENCE [LARGE SCALE GENOMIC DNA]</scope>
</reference>
<dbReference type="SUPFAM" id="SSF56219">
    <property type="entry name" value="DNase I-like"/>
    <property type="match status" value="1"/>
</dbReference>
<gene>
    <name evidence="1" type="ORF">LIER_39755</name>
</gene>
<evidence type="ECO:0000313" key="1">
    <source>
        <dbReference type="EMBL" id="GAA0164289.1"/>
    </source>
</evidence>
<dbReference type="AlphaFoldDB" id="A0AAV3QKM0"/>
<dbReference type="EMBL" id="BAABME010021813">
    <property type="protein sequence ID" value="GAA0164289.1"/>
    <property type="molecule type" value="Genomic_DNA"/>
</dbReference>
<sequence>MLLLWDTSRVSCEVLEVGSQFIHVQALCKVTQVSFVATFVYPVYCILERRKLWDHLTTVGTSLTLPWIILGDFNCYSSCNDKIGGVPLRPYDVNDLLKFRMALNLEDALPWVLSLLGPMVPFGQSWIVPL</sequence>
<protein>
    <recommendedName>
        <fullName evidence="3">Endonuclease/exonuclease/phosphatase domain-containing protein</fullName>
    </recommendedName>
</protein>
<proteinExistence type="predicted"/>
<dbReference type="Proteomes" id="UP001454036">
    <property type="component" value="Unassembled WGS sequence"/>
</dbReference>
<dbReference type="InterPro" id="IPR036691">
    <property type="entry name" value="Endo/exonu/phosph_ase_sf"/>
</dbReference>
<keyword evidence="2" id="KW-1185">Reference proteome</keyword>